<feature type="transmembrane region" description="Helical" evidence="1">
    <location>
        <begin position="6"/>
        <end position="29"/>
    </location>
</feature>
<evidence type="ECO:0000313" key="2">
    <source>
        <dbReference type="EMBL" id="CUM87640.1"/>
    </source>
</evidence>
<protein>
    <submittedName>
        <fullName evidence="2">Uncharacterized protein</fullName>
    </submittedName>
</protein>
<evidence type="ECO:0000256" key="1">
    <source>
        <dbReference type="SAM" id="Phobius"/>
    </source>
</evidence>
<keyword evidence="1" id="KW-1133">Transmembrane helix</keyword>
<dbReference type="EMBL" id="CYXY01000005">
    <property type="protein sequence ID" value="CUM87640.1"/>
    <property type="molecule type" value="Genomic_DNA"/>
</dbReference>
<proteinExistence type="predicted"/>
<organism evidence="2 3">
    <name type="scientific">Anaerostipes hadrus</name>
    <dbReference type="NCBI Taxonomy" id="649756"/>
    <lineage>
        <taxon>Bacteria</taxon>
        <taxon>Bacillati</taxon>
        <taxon>Bacillota</taxon>
        <taxon>Clostridia</taxon>
        <taxon>Lachnospirales</taxon>
        <taxon>Lachnospiraceae</taxon>
        <taxon>Anaerostipes</taxon>
    </lineage>
</organism>
<keyword evidence="1" id="KW-0472">Membrane</keyword>
<evidence type="ECO:0000313" key="3">
    <source>
        <dbReference type="Proteomes" id="UP000095553"/>
    </source>
</evidence>
<accession>A0A173SBL7</accession>
<name>A0A173SBL7_ANAHA</name>
<reference evidence="2 3" key="1">
    <citation type="submission" date="2015-09" db="EMBL/GenBank/DDBJ databases">
        <authorList>
            <consortium name="Pathogen Informatics"/>
        </authorList>
    </citation>
    <scope>NUCLEOTIDE SEQUENCE [LARGE SCALE GENOMIC DNA]</scope>
    <source>
        <strain evidence="2 3">2789STDY5834959</strain>
    </source>
</reference>
<sequence length="38" mass="4259">MTLITIIVTMGTIFASLTICLMRLFLAIIKQVVSVFEK</sequence>
<gene>
    <name evidence="2" type="ORF">ERS852571_01110</name>
</gene>
<keyword evidence="1" id="KW-0812">Transmembrane</keyword>
<dbReference type="AlphaFoldDB" id="A0A173SBL7"/>
<dbReference type="Proteomes" id="UP000095553">
    <property type="component" value="Unassembled WGS sequence"/>
</dbReference>